<dbReference type="AlphaFoldDB" id="A0A232LRV6"/>
<dbReference type="PROSITE" id="PS51459">
    <property type="entry name" value="FIDO"/>
    <property type="match status" value="1"/>
</dbReference>
<evidence type="ECO:0000259" key="3">
    <source>
        <dbReference type="PROSITE" id="PS51459"/>
    </source>
</evidence>
<reference evidence="4 5" key="1">
    <citation type="journal article" date="2015" name="Environ. Microbiol.">
        <title>Metagenome sequence of Elaphomyces granulatus from sporocarp tissue reveals Ascomycota ectomycorrhizal fingerprints of genome expansion and a Proteobacteria-rich microbiome.</title>
        <authorList>
            <person name="Quandt C.A."/>
            <person name="Kohler A."/>
            <person name="Hesse C.N."/>
            <person name="Sharpton T.J."/>
            <person name="Martin F."/>
            <person name="Spatafora J.W."/>
        </authorList>
    </citation>
    <scope>NUCLEOTIDE SEQUENCE [LARGE SCALE GENOMIC DNA]</scope>
    <source>
        <strain evidence="4 5">OSC145934</strain>
    </source>
</reference>
<evidence type="ECO:0000256" key="1">
    <source>
        <dbReference type="PIRSR" id="PIRSR640198-1"/>
    </source>
</evidence>
<dbReference type="EMBL" id="NPHW01005335">
    <property type="protein sequence ID" value="OXV06862.1"/>
    <property type="molecule type" value="Genomic_DNA"/>
</dbReference>
<evidence type="ECO:0000313" key="5">
    <source>
        <dbReference type="Proteomes" id="UP000243515"/>
    </source>
</evidence>
<feature type="domain" description="Fido" evidence="3">
    <location>
        <begin position="217"/>
        <end position="322"/>
    </location>
</feature>
<name>A0A232LRV6_9EURO</name>
<keyword evidence="2" id="KW-0547">Nucleotide-binding</keyword>
<evidence type="ECO:0000313" key="4">
    <source>
        <dbReference type="EMBL" id="OXV06862.1"/>
    </source>
</evidence>
<dbReference type="Gene3D" id="1.10.3290.10">
    <property type="entry name" value="Fido-like domain"/>
    <property type="match status" value="1"/>
</dbReference>
<accession>A0A232LRV6</accession>
<keyword evidence="2" id="KW-0067">ATP-binding</keyword>
<dbReference type="OrthoDB" id="439046at2759"/>
<gene>
    <name evidence="4" type="ORF">Egran_05370</name>
</gene>
<feature type="non-terminal residue" evidence="4">
    <location>
        <position position="322"/>
    </location>
</feature>
<dbReference type="InterPro" id="IPR040198">
    <property type="entry name" value="Fido_containing"/>
</dbReference>
<sequence>MASPKKQRHKRPSLSNVFAGLDITTTSSSVSTSVPAPRFNLARSIRQMMKSTFQRDGSLRALSLRGIEASFTIAMDDAYDYNILGDIDPDDLHEELARHTTEVCELMQNLTPSHDAAVDDHLADILSKLVFNSNMIENSGAGADVTLKLCQAIFRGEEIPDDIGERDDEYTAIKQDLLRQNLPAGTQFVLRSRREIVQHAKAASYIISELYLRGKDLTEDIILETHRILMDHVDTEQGISWTEYSGVYRVAPVHSARTDLKEATKSGKIDAVAFSAKYCYNFVNIHPFLDGNGRACRLILNAMLLKYGGNLVCLGEQGDDRR</sequence>
<protein>
    <recommendedName>
        <fullName evidence="3">Fido domain-containing protein</fullName>
    </recommendedName>
</protein>
<organism evidence="4 5">
    <name type="scientific">Elaphomyces granulatus</name>
    <dbReference type="NCBI Taxonomy" id="519963"/>
    <lineage>
        <taxon>Eukaryota</taxon>
        <taxon>Fungi</taxon>
        <taxon>Dikarya</taxon>
        <taxon>Ascomycota</taxon>
        <taxon>Pezizomycotina</taxon>
        <taxon>Eurotiomycetes</taxon>
        <taxon>Eurotiomycetidae</taxon>
        <taxon>Eurotiales</taxon>
        <taxon>Elaphomycetaceae</taxon>
        <taxon>Elaphomyces</taxon>
    </lineage>
</organism>
<dbReference type="GO" id="GO:0005524">
    <property type="term" value="F:ATP binding"/>
    <property type="evidence" value="ECO:0007669"/>
    <property type="project" value="UniProtKB-KW"/>
</dbReference>
<dbReference type="InterPro" id="IPR003812">
    <property type="entry name" value="Fido"/>
</dbReference>
<dbReference type="PANTHER" id="PTHR13504:SF38">
    <property type="entry name" value="FIDO DOMAIN-CONTAINING PROTEIN"/>
    <property type="match status" value="1"/>
</dbReference>
<keyword evidence="5" id="KW-1185">Reference proteome</keyword>
<dbReference type="PANTHER" id="PTHR13504">
    <property type="entry name" value="FIDO DOMAIN-CONTAINING PROTEIN DDB_G0283145"/>
    <property type="match status" value="1"/>
</dbReference>
<dbReference type="Proteomes" id="UP000243515">
    <property type="component" value="Unassembled WGS sequence"/>
</dbReference>
<feature type="binding site" evidence="2">
    <location>
        <begin position="290"/>
        <end position="297"/>
    </location>
    <ligand>
        <name>ATP</name>
        <dbReference type="ChEBI" id="CHEBI:30616"/>
    </ligand>
</feature>
<dbReference type="SUPFAM" id="SSF140931">
    <property type="entry name" value="Fic-like"/>
    <property type="match status" value="1"/>
</dbReference>
<feature type="active site" evidence="1">
    <location>
        <position position="286"/>
    </location>
</feature>
<comment type="caution">
    <text evidence="4">The sequence shown here is derived from an EMBL/GenBank/DDBJ whole genome shotgun (WGS) entry which is preliminary data.</text>
</comment>
<dbReference type="InterPro" id="IPR036597">
    <property type="entry name" value="Fido-like_dom_sf"/>
</dbReference>
<dbReference type="Pfam" id="PF02661">
    <property type="entry name" value="Fic"/>
    <property type="match status" value="1"/>
</dbReference>
<evidence type="ECO:0000256" key="2">
    <source>
        <dbReference type="PIRSR" id="PIRSR640198-2"/>
    </source>
</evidence>
<proteinExistence type="predicted"/>